<protein>
    <submittedName>
        <fullName evidence="2">Integrase</fullName>
    </submittedName>
</protein>
<name>A0A5B6X0P6_9ROSI</name>
<dbReference type="Pfam" id="PF17921">
    <property type="entry name" value="Integrase_H2C2"/>
    <property type="match status" value="1"/>
</dbReference>
<comment type="caution">
    <text evidence="2">The sequence shown here is derived from an EMBL/GenBank/DDBJ whole genome shotgun (WGS) entry which is preliminary data.</text>
</comment>
<reference evidence="3" key="1">
    <citation type="journal article" date="2019" name="Plant Biotechnol. J.">
        <title>Genome sequencing of the Australian wild diploid species Gossypium australe highlights disease resistance and delayed gland morphogenesis.</title>
        <authorList>
            <person name="Cai Y."/>
            <person name="Cai X."/>
            <person name="Wang Q."/>
            <person name="Wang P."/>
            <person name="Zhang Y."/>
            <person name="Cai C."/>
            <person name="Xu Y."/>
            <person name="Wang K."/>
            <person name="Zhou Z."/>
            <person name="Wang C."/>
            <person name="Geng S."/>
            <person name="Li B."/>
            <person name="Dong Q."/>
            <person name="Hou Y."/>
            <person name="Wang H."/>
            <person name="Ai P."/>
            <person name="Liu Z."/>
            <person name="Yi F."/>
            <person name="Sun M."/>
            <person name="An G."/>
            <person name="Cheng J."/>
            <person name="Zhang Y."/>
            <person name="Shi Q."/>
            <person name="Xie Y."/>
            <person name="Shi X."/>
            <person name="Chang Y."/>
            <person name="Huang F."/>
            <person name="Chen Y."/>
            <person name="Hong S."/>
            <person name="Mi L."/>
            <person name="Sun Q."/>
            <person name="Zhang L."/>
            <person name="Zhou B."/>
            <person name="Peng R."/>
            <person name="Zhang X."/>
            <person name="Liu F."/>
        </authorList>
    </citation>
    <scope>NUCLEOTIDE SEQUENCE [LARGE SCALE GENOMIC DNA]</scope>
    <source>
        <strain evidence="3">cv. PA1801</strain>
    </source>
</reference>
<evidence type="ECO:0000313" key="3">
    <source>
        <dbReference type="Proteomes" id="UP000325315"/>
    </source>
</evidence>
<dbReference type="Proteomes" id="UP000325315">
    <property type="component" value="Unassembled WGS sequence"/>
</dbReference>
<evidence type="ECO:0000259" key="1">
    <source>
        <dbReference type="Pfam" id="PF17921"/>
    </source>
</evidence>
<organism evidence="2 3">
    <name type="scientific">Gossypium australe</name>
    <dbReference type="NCBI Taxonomy" id="47621"/>
    <lineage>
        <taxon>Eukaryota</taxon>
        <taxon>Viridiplantae</taxon>
        <taxon>Streptophyta</taxon>
        <taxon>Embryophyta</taxon>
        <taxon>Tracheophyta</taxon>
        <taxon>Spermatophyta</taxon>
        <taxon>Magnoliopsida</taxon>
        <taxon>eudicotyledons</taxon>
        <taxon>Gunneridae</taxon>
        <taxon>Pentapetalae</taxon>
        <taxon>rosids</taxon>
        <taxon>malvids</taxon>
        <taxon>Malvales</taxon>
        <taxon>Malvaceae</taxon>
        <taxon>Malvoideae</taxon>
        <taxon>Gossypium</taxon>
    </lineage>
</organism>
<keyword evidence="3" id="KW-1185">Reference proteome</keyword>
<evidence type="ECO:0000313" key="2">
    <source>
        <dbReference type="EMBL" id="KAA3486874.1"/>
    </source>
</evidence>
<accession>A0A5B6X0P6</accession>
<dbReference type="EMBL" id="SMMG02000001">
    <property type="protein sequence ID" value="KAA3486874.1"/>
    <property type="molecule type" value="Genomic_DNA"/>
</dbReference>
<dbReference type="InterPro" id="IPR041588">
    <property type="entry name" value="Integrase_H2C2"/>
</dbReference>
<dbReference type="Gene3D" id="1.10.340.70">
    <property type="match status" value="1"/>
</dbReference>
<gene>
    <name evidence="2" type="ORF">EPI10_030745</name>
</gene>
<sequence>MNAQLKLECDGSILAELKAEPFLDNNLYFHNRLCAPNNTQLKQNILNEYQNCVYSLHSGSTKMYCDLKQMHWWPGMKREISEFVSKCLVCQLLKVEHQVPSGLLQPIMIPEWK</sequence>
<proteinExistence type="predicted"/>
<dbReference type="PANTHER" id="PTHR47266">
    <property type="entry name" value="ENDONUCLEASE-RELATED"/>
    <property type="match status" value="1"/>
</dbReference>
<dbReference type="InterPro" id="IPR052160">
    <property type="entry name" value="Gypsy_RT_Integrase-like"/>
</dbReference>
<dbReference type="OrthoDB" id="111931at2759"/>
<dbReference type="AlphaFoldDB" id="A0A5B6X0P6"/>
<feature type="domain" description="Integrase zinc-binding" evidence="1">
    <location>
        <begin position="38"/>
        <end position="94"/>
    </location>
</feature>